<dbReference type="Proteomes" id="UP000195798">
    <property type="component" value="Chromosome"/>
</dbReference>
<gene>
    <name evidence="1" type="ORF">CCE30_00445</name>
</gene>
<accession>A0AB33C7Z7</accession>
<reference evidence="1 2" key="1">
    <citation type="submission" date="2017-05" db="EMBL/GenBank/DDBJ databases">
        <authorList>
            <person name="Oh N.-S."/>
        </authorList>
    </citation>
    <scope>NUCLEOTIDE SEQUENCE [LARGE SCALE GENOMIC DNA]</scope>
    <source>
        <strain evidence="1 2">4M13</strain>
    </source>
</reference>
<dbReference type="EMBL" id="CP021427">
    <property type="protein sequence ID" value="ART97479.1"/>
    <property type="molecule type" value="Genomic_DNA"/>
</dbReference>
<evidence type="ECO:0000313" key="1">
    <source>
        <dbReference type="EMBL" id="ART97479.1"/>
    </source>
</evidence>
<dbReference type="RefSeq" id="WP_087261229.1">
    <property type="nucleotide sequence ID" value="NZ_CP021427.1"/>
</dbReference>
<protein>
    <submittedName>
        <fullName evidence="1">Uncharacterized protein</fullName>
    </submittedName>
</protein>
<dbReference type="AlphaFoldDB" id="A0AB33C7Z7"/>
<name>A0AB33C7Z7_LACGS</name>
<evidence type="ECO:0000313" key="2">
    <source>
        <dbReference type="Proteomes" id="UP000195798"/>
    </source>
</evidence>
<organism evidence="1 2">
    <name type="scientific">Lactobacillus gasseri</name>
    <dbReference type="NCBI Taxonomy" id="1596"/>
    <lineage>
        <taxon>Bacteria</taxon>
        <taxon>Bacillati</taxon>
        <taxon>Bacillota</taxon>
        <taxon>Bacilli</taxon>
        <taxon>Lactobacillales</taxon>
        <taxon>Lactobacillaceae</taxon>
        <taxon>Lactobacillus</taxon>
    </lineage>
</organism>
<sequence length="73" mass="8249">MEEKNDISILNLIEKNIGKIKASHNPLKKASYIAVVEKLCEAYQEQLNAELINTSVSDKHIKVNTRLDGKEIN</sequence>
<proteinExistence type="predicted"/>